<organism evidence="3 4">
    <name type="scientific">Endozoicomonas numazuensis</name>
    <dbReference type="NCBI Taxonomy" id="1137799"/>
    <lineage>
        <taxon>Bacteria</taxon>
        <taxon>Pseudomonadati</taxon>
        <taxon>Pseudomonadota</taxon>
        <taxon>Gammaproteobacteria</taxon>
        <taxon>Oceanospirillales</taxon>
        <taxon>Endozoicomonadaceae</taxon>
        <taxon>Endozoicomonas</taxon>
    </lineage>
</organism>
<feature type="domain" description="F-box" evidence="2">
    <location>
        <begin position="398"/>
        <end position="424"/>
    </location>
</feature>
<dbReference type="Proteomes" id="UP000028073">
    <property type="component" value="Unassembled WGS sequence"/>
</dbReference>
<reference evidence="3 4" key="1">
    <citation type="submission" date="2014-06" db="EMBL/GenBank/DDBJ databases">
        <title>Whole Genome Sequences of Three Symbiotic Endozoicomonas Bacteria.</title>
        <authorList>
            <person name="Neave M.J."/>
            <person name="Apprill A."/>
            <person name="Voolstra C.R."/>
        </authorList>
    </citation>
    <scope>NUCLEOTIDE SEQUENCE [LARGE SCALE GENOMIC DNA]</scope>
    <source>
        <strain evidence="3 4">DSM 25634</strain>
    </source>
</reference>
<dbReference type="InterPro" id="IPR036322">
    <property type="entry name" value="WD40_repeat_dom_sf"/>
</dbReference>
<evidence type="ECO:0000259" key="2">
    <source>
        <dbReference type="PROSITE" id="PS50181"/>
    </source>
</evidence>
<proteinExistence type="predicted"/>
<dbReference type="Gene3D" id="2.130.10.10">
    <property type="entry name" value="YVTN repeat-like/Quinoprotein amine dehydrogenase"/>
    <property type="match status" value="1"/>
</dbReference>
<dbReference type="PROSITE" id="PS50181">
    <property type="entry name" value="FBOX"/>
    <property type="match status" value="1"/>
</dbReference>
<accession>A0A081NHH7</accession>
<dbReference type="EMBL" id="JOKH01000002">
    <property type="protein sequence ID" value="KEQ17900.1"/>
    <property type="molecule type" value="Genomic_DNA"/>
</dbReference>
<dbReference type="SUPFAM" id="SSF50978">
    <property type="entry name" value="WD40 repeat-like"/>
    <property type="match status" value="1"/>
</dbReference>
<gene>
    <name evidence="3" type="ORF">GZ78_09695</name>
</gene>
<feature type="compositionally biased region" description="Low complexity" evidence="1">
    <location>
        <begin position="281"/>
        <end position="302"/>
    </location>
</feature>
<name>A0A081NHH7_9GAMM</name>
<dbReference type="AlphaFoldDB" id="A0A081NHH7"/>
<dbReference type="InterPro" id="IPR001810">
    <property type="entry name" value="F-box_dom"/>
</dbReference>
<evidence type="ECO:0000313" key="4">
    <source>
        <dbReference type="Proteomes" id="UP000028073"/>
    </source>
</evidence>
<feature type="compositionally biased region" description="Polar residues" evidence="1">
    <location>
        <begin position="258"/>
        <end position="267"/>
    </location>
</feature>
<evidence type="ECO:0000313" key="3">
    <source>
        <dbReference type="EMBL" id="KEQ17900.1"/>
    </source>
</evidence>
<dbReference type="InterPro" id="IPR015943">
    <property type="entry name" value="WD40/YVTN_repeat-like_dom_sf"/>
</dbReference>
<protein>
    <recommendedName>
        <fullName evidence="2">F-box domain-containing protein</fullName>
    </recommendedName>
</protein>
<comment type="caution">
    <text evidence="3">The sequence shown here is derived from an EMBL/GenBank/DDBJ whole genome shotgun (WGS) entry which is preliminary data.</text>
</comment>
<evidence type="ECO:0000256" key="1">
    <source>
        <dbReference type="SAM" id="MobiDB-lite"/>
    </source>
</evidence>
<feature type="region of interest" description="Disordered" evidence="1">
    <location>
        <begin position="258"/>
        <end position="314"/>
    </location>
</feature>
<keyword evidence="4" id="KW-1185">Reference proteome</keyword>
<sequence length="880" mass="99070">MYVLTNEDAWFVYDSAVLAYCTENRSSSKFLSRSTEPQKLRVYQLSDHDESILSLLPDWDTQERLMKVSGGTTFFYQPPPDFKGPKRGAFLLFDDIFSIDIQPALLNILSWFRQDMTEDDYSNLSVHLLAPGHSPLVLTLSRTEFRRFLSDYEATGQWQLLFQWLKSISGTRNQLLNFSLDVLGDMQDQWYLDHIENVAAMVSQINDLLTLPESQIHLDIEVNWLESTLLTSDISDEATTSFLEGADVIEAVIASIEENTSSGSSTQSDNDTNNESDHNESSSSEASASGTVVNTSSSTGNSGDDDPPPPTAEHTYSNNFCELCAGYCRYRNEQSYSAEQSQQLIPAIPEREEKTNRFVALTPVRLPVSLQIGNSLIPQPPVANSWSDAGNIAHETSSFPIHLLPPKTLEQIFNFLSLKDIVRLYHLFPDIRPWAAEYLPKRILKEYCGNSETQQYCWLKIHFPNGVPEEKKEEIQLFLNSHNLPQAIKDFADKSTINALAIFDYLKNNNQLAQPKVLNKLRGPRKDDPTSCLTISSSGQRLFAGDNKGHITIWSPSKPKMPCIKDWKHHSYKVIAISEVLGHIITAGVYREIKILSLDEILSRPGLHPDAGSEPYNSGEFSTTHEIQAMVVWSEARSPELINIAVSQKGGTITLRQLKIQGLNVELTKRLSIGDACKGISLALAGNDRLLSIEMHSEKKEHLLKIWDVSTVLDPECLRVIGKDEGCTFSFVQGMPGYFRAVQSYLGNFEREIGEVTIRNIDPAVTPPDWLLEGKHRKSDTIGCISLPNRSAFCFLFSFSSSFTFTCWMDHYKESRFLIKNKISIKDGELDKTSIKFALPLYGGLVLIVLFNDKMLVVDFLETPAEGDVRESRNIIQEPF</sequence>